<dbReference type="PANTHER" id="PTHR11851">
    <property type="entry name" value="METALLOPROTEASE"/>
    <property type="match status" value="1"/>
</dbReference>
<evidence type="ECO:0000313" key="16">
    <source>
        <dbReference type="EMBL" id="KAG2178584.1"/>
    </source>
</evidence>
<evidence type="ECO:0000256" key="4">
    <source>
        <dbReference type="ARBA" id="ARBA00007261"/>
    </source>
</evidence>
<dbReference type="InterPro" id="IPR011249">
    <property type="entry name" value="Metalloenz_LuxS/M16"/>
</dbReference>
<keyword evidence="7" id="KW-0479">Metal-binding</keyword>
<evidence type="ECO:0000256" key="5">
    <source>
        <dbReference type="ARBA" id="ARBA00012299"/>
    </source>
</evidence>
<dbReference type="InterPro" id="IPR007863">
    <property type="entry name" value="Peptidase_M16_C"/>
</dbReference>
<evidence type="ECO:0000256" key="6">
    <source>
        <dbReference type="ARBA" id="ARBA00022670"/>
    </source>
</evidence>
<dbReference type="EMBL" id="JAEPRA010000011">
    <property type="protein sequence ID" value="KAG2178584.1"/>
    <property type="molecule type" value="Genomic_DNA"/>
</dbReference>
<dbReference type="PANTHER" id="PTHR11851:SF149">
    <property type="entry name" value="GH01077P"/>
    <property type="match status" value="1"/>
</dbReference>
<organism evidence="16 17">
    <name type="scientific">Umbelopsis vinacea</name>
    <dbReference type="NCBI Taxonomy" id="44442"/>
    <lineage>
        <taxon>Eukaryota</taxon>
        <taxon>Fungi</taxon>
        <taxon>Fungi incertae sedis</taxon>
        <taxon>Mucoromycota</taxon>
        <taxon>Mucoromycotina</taxon>
        <taxon>Umbelopsidomycetes</taxon>
        <taxon>Umbelopsidales</taxon>
        <taxon>Umbelopsidaceae</taxon>
        <taxon>Umbelopsis</taxon>
    </lineage>
</organism>
<proteinExistence type="inferred from homology"/>
<comment type="function">
    <text evidence="13">Catalytic subunit of the essential mitochondrial processing protease (MPP), which cleaves the mitochondrial sequence off newly imported precursors proteins. Preferentially, cleaves after an arginine at position P2.</text>
</comment>
<evidence type="ECO:0000256" key="2">
    <source>
        <dbReference type="ARBA" id="ARBA00001947"/>
    </source>
</evidence>
<evidence type="ECO:0000256" key="13">
    <source>
        <dbReference type="ARBA" id="ARBA00045757"/>
    </source>
</evidence>
<dbReference type="InterPro" id="IPR011765">
    <property type="entry name" value="Pept_M16_N"/>
</dbReference>
<evidence type="ECO:0000259" key="14">
    <source>
        <dbReference type="Pfam" id="PF00675"/>
    </source>
</evidence>
<comment type="similarity">
    <text evidence="4">Belongs to the peptidase M16 family.</text>
</comment>
<comment type="caution">
    <text evidence="16">The sequence shown here is derived from an EMBL/GenBank/DDBJ whole genome shotgun (WGS) entry which is preliminary data.</text>
</comment>
<dbReference type="Gene3D" id="3.30.830.10">
    <property type="entry name" value="Metalloenzyme, LuxS/M16 peptidase-like"/>
    <property type="match status" value="2"/>
</dbReference>
<keyword evidence="6" id="KW-0645">Protease</keyword>
<dbReference type="SUPFAM" id="SSF63411">
    <property type="entry name" value="LuxS/MPP-like metallohydrolase"/>
    <property type="match status" value="2"/>
</dbReference>
<comment type="cofactor">
    <cofactor evidence="2">
        <name>Zn(2+)</name>
        <dbReference type="ChEBI" id="CHEBI:29105"/>
    </cofactor>
</comment>
<feature type="domain" description="Peptidase M16 C-terminal" evidence="15">
    <location>
        <begin position="264"/>
        <end position="447"/>
    </location>
</feature>
<dbReference type="Proteomes" id="UP000612746">
    <property type="component" value="Unassembled WGS sequence"/>
</dbReference>
<reference evidence="16" key="1">
    <citation type="submission" date="2020-12" db="EMBL/GenBank/DDBJ databases">
        <title>Metabolic potential, ecology and presence of endohyphal bacteria is reflected in genomic diversity of Mucoromycotina.</title>
        <authorList>
            <person name="Muszewska A."/>
            <person name="Okrasinska A."/>
            <person name="Steczkiewicz K."/>
            <person name="Drgas O."/>
            <person name="Orlowska M."/>
            <person name="Perlinska-Lenart U."/>
            <person name="Aleksandrzak-Piekarczyk T."/>
            <person name="Szatraj K."/>
            <person name="Zielenkiewicz U."/>
            <person name="Pilsyk S."/>
            <person name="Malc E."/>
            <person name="Mieczkowski P."/>
            <person name="Kruszewska J.S."/>
            <person name="Biernat P."/>
            <person name="Pawlowska J."/>
        </authorList>
    </citation>
    <scope>NUCLEOTIDE SEQUENCE</scope>
    <source>
        <strain evidence="16">WA0000051536</strain>
    </source>
</reference>
<accession>A0A8H7UGP8</accession>
<dbReference type="OrthoDB" id="10251424at2759"/>
<sequence>MWDKQDAREWTEPVGFRAGRAVGDGFMTSQCQSSKQPIHLASRKSRAVFWVTSPHCRWVPFPKYSMVDFMLRDIIVHLDISNNYTTSYIYTAPTIPFVRPLATSANVATRTTTLSNGLTVATEENPSSQTATVGVWIDAGSRVESAETNGAAYFLEHLAFKGSKPSQIESLGGNFDAYTTREHSAFLAQTFNNNVAQTVDILSEAVQNPNLSAIDEAREAILKEQQKAANNGEQIVFDHLHATAFQGEGLGRPIAGTPESIQAISRDDLSNFIKNNYAGDRMVLVGSGNVNHEELCKLAEQKFGSLSSGSLSSKLAQKPKFTGSEIRLRDDTLPEAHIALAVEAPSLASPDYYVSLVMQSIIGSWDASLGGSSLLGSRLSTVVDKHHLANNYFSFNTSYKDTGLFGIYFATSNVTQIDDFVHFTQKEWARLSQTVTEGEVERAKQILKGSLLLGLDGNNAVAQDIATQVLATGKRLSVQEVEQAISKVTVSDVHRVANNTLWDKEVAVVGHGPVEALTDYLRVRGFMSYNR</sequence>
<dbReference type="EC" id="3.4.24.64" evidence="5"/>
<feature type="domain" description="Peptidase M16 N-terminal" evidence="14">
    <location>
        <begin position="120"/>
        <end position="257"/>
    </location>
</feature>
<evidence type="ECO:0000256" key="1">
    <source>
        <dbReference type="ARBA" id="ARBA00001098"/>
    </source>
</evidence>
<comment type="catalytic activity">
    <reaction evidence="1">
        <text>Release of N-terminal transit peptides from precursor proteins imported into the mitochondrion, typically with Arg in position P2.</text>
        <dbReference type="EC" id="3.4.24.64"/>
    </reaction>
</comment>
<protein>
    <recommendedName>
        <fullName evidence="5">mitochondrial processing peptidase</fullName>
        <ecNumber evidence="5">3.4.24.64</ecNumber>
    </recommendedName>
    <alternativeName>
        <fullName evidence="12">Beta-MPP</fullName>
    </alternativeName>
</protein>
<evidence type="ECO:0000256" key="8">
    <source>
        <dbReference type="ARBA" id="ARBA00022801"/>
    </source>
</evidence>
<keyword evidence="8" id="KW-0378">Hydrolase</keyword>
<gene>
    <name evidence="16" type="ORF">INT44_001737</name>
</gene>
<evidence type="ECO:0000256" key="10">
    <source>
        <dbReference type="ARBA" id="ARBA00023049"/>
    </source>
</evidence>
<evidence type="ECO:0000256" key="3">
    <source>
        <dbReference type="ARBA" id="ARBA00004173"/>
    </source>
</evidence>
<evidence type="ECO:0000256" key="9">
    <source>
        <dbReference type="ARBA" id="ARBA00022833"/>
    </source>
</evidence>
<name>A0A8H7UGP8_9FUNG</name>
<dbReference type="GO" id="GO:0046872">
    <property type="term" value="F:metal ion binding"/>
    <property type="evidence" value="ECO:0007669"/>
    <property type="project" value="UniProtKB-KW"/>
</dbReference>
<dbReference type="FunFam" id="3.30.830.10:FF:000001">
    <property type="entry name" value="Mitochondrial-processing peptidase subunit beta, mitochondrial"/>
    <property type="match status" value="1"/>
</dbReference>
<evidence type="ECO:0000256" key="11">
    <source>
        <dbReference type="ARBA" id="ARBA00023128"/>
    </source>
</evidence>
<dbReference type="Pfam" id="PF05193">
    <property type="entry name" value="Peptidase_M16_C"/>
    <property type="match status" value="1"/>
</dbReference>
<comment type="subcellular location">
    <subcellularLocation>
        <location evidence="3">Mitochondrion</location>
    </subcellularLocation>
</comment>
<dbReference type="GO" id="GO:0004222">
    <property type="term" value="F:metalloendopeptidase activity"/>
    <property type="evidence" value="ECO:0007669"/>
    <property type="project" value="UniProtKB-EC"/>
</dbReference>
<dbReference type="Pfam" id="PF00675">
    <property type="entry name" value="Peptidase_M16"/>
    <property type="match status" value="1"/>
</dbReference>
<dbReference type="GO" id="GO:0006627">
    <property type="term" value="P:protein processing involved in protein targeting to mitochondrion"/>
    <property type="evidence" value="ECO:0007669"/>
    <property type="project" value="TreeGrafter"/>
</dbReference>
<dbReference type="AlphaFoldDB" id="A0A8H7UGP8"/>
<keyword evidence="10" id="KW-0482">Metalloprotease</keyword>
<keyword evidence="17" id="KW-1185">Reference proteome</keyword>
<evidence type="ECO:0000259" key="15">
    <source>
        <dbReference type="Pfam" id="PF05193"/>
    </source>
</evidence>
<dbReference type="InterPro" id="IPR050361">
    <property type="entry name" value="MPP/UQCRC_Complex"/>
</dbReference>
<dbReference type="GO" id="GO:0005739">
    <property type="term" value="C:mitochondrion"/>
    <property type="evidence" value="ECO:0007669"/>
    <property type="project" value="UniProtKB-SubCell"/>
</dbReference>
<evidence type="ECO:0000256" key="7">
    <source>
        <dbReference type="ARBA" id="ARBA00022723"/>
    </source>
</evidence>
<evidence type="ECO:0000256" key="12">
    <source>
        <dbReference type="ARBA" id="ARBA00031018"/>
    </source>
</evidence>
<evidence type="ECO:0000313" key="17">
    <source>
        <dbReference type="Proteomes" id="UP000612746"/>
    </source>
</evidence>
<keyword evidence="11" id="KW-0496">Mitochondrion</keyword>
<keyword evidence="9" id="KW-0862">Zinc</keyword>